<dbReference type="PANTHER" id="PTHR33116:SF78">
    <property type="entry name" value="OS12G0587133 PROTEIN"/>
    <property type="match status" value="1"/>
</dbReference>
<evidence type="ECO:0000313" key="2">
    <source>
        <dbReference type="EMBL" id="KHN11523.1"/>
    </source>
</evidence>
<accession>A0A0B2PUU9</accession>
<keyword evidence="1" id="KW-1133">Transmembrane helix</keyword>
<keyword evidence="1" id="KW-0472">Membrane</keyword>
<sequence>IIDKFKKRLTLWKHKHLPFAGKVYLINSVLYSLPLFYLSFFKVPKELCSKLVRIQRRFLWGGDDENNK</sequence>
<organism evidence="2">
    <name type="scientific">Glycine soja</name>
    <name type="common">Wild soybean</name>
    <dbReference type="NCBI Taxonomy" id="3848"/>
    <lineage>
        <taxon>Eukaryota</taxon>
        <taxon>Viridiplantae</taxon>
        <taxon>Streptophyta</taxon>
        <taxon>Embryophyta</taxon>
        <taxon>Tracheophyta</taxon>
        <taxon>Spermatophyta</taxon>
        <taxon>Magnoliopsida</taxon>
        <taxon>eudicotyledons</taxon>
        <taxon>Gunneridae</taxon>
        <taxon>Pentapetalae</taxon>
        <taxon>rosids</taxon>
        <taxon>fabids</taxon>
        <taxon>Fabales</taxon>
        <taxon>Fabaceae</taxon>
        <taxon>Papilionoideae</taxon>
        <taxon>50 kb inversion clade</taxon>
        <taxon>NPAAA clade</taxon>
        <taxon>indigoferoid/millettioid clade</taxon>
        <taxon>Phaseoleae</taxon>
        <taxon>Glycine</taxon>
        <taxon>Glycine subgen. Soja</taxon>
    </lineage>
</organism>
<name>A0A0B2PUU9_GLYSO</name>
<protein>
    <submittedName>
        <fullName evidence="2">Putative ribonuclease H protein</fullName>
    </submittedName>
</protein>
<proteinExistence type="predicted"/>
<keyword evidence="1" id="KW-0812">Transmembrane</keyword>
<gene>
    <name evidence="2" type="ORF">glysoja_044672</name>
</gene>
<reference evidence="2" key="1">
    <citation type="submission" date="2014-07" db="EMBL/GenBank/DDBJ databases">
        <title>Identification of a novel salt tolerance gene in wild soybean by whole-genome sequencing.</title>
        <authorList>
            <person name="Lam H.-M."/>
            <person name="Qi X."/>
            <person name="Li M.-W."/>
            <person name="Liu X."/>
            <person name="Xie M."/>
            <person name="Ni M."/>
            <person name="Xu X."/>
        </authorList>
    </citation>
    <scope>NUCLEOTIDE SEQUENCE [LARGE SCALE GENOMIC DNA]</scope>
    <source>
        <tissue evidence="2">Root</tissue>
    </source>
</reference>
<feature type="non-terminal residue" evidence="2">
    <location>
        <position position="68"/>
    </location>
</feature>
<dbReference type="AlphaFoldDB" id="A0A0B2PUU9"/>
<feature type="non-terminal residue" evidence="2">
    <location>
        <position position="1"/>
    </location>
</feature>
<dbReference type="Proteomes" id="UP000053555">
    <property type="component" value="Unassembled WGS sequence"/>
</dbReference>
<dbReference type="PANTHER" id="PTHR33116">
    <property type="entry name" value="REVERSE TRANSCRIPTASE ZINC-BINDING DOMAIN-CONTAINING PROTEIN-RELATED-RELATED"/>
    <property type="match status" value="1"/>
</dbReference>
<evidence type="ECO:0000256" key="1">
    <source>
        <dbReference type="SAM" id="Phobius"/>
    </source>
</evidence>
<feature type="transmembrane region" description="Helical" evidence="1">
    <location>
        <begin position="21"/>
        <end position="40"/>
    </location>
</feature>
<dbReference type="EMBL" id="KN663736">
    <property type="protein sequence ID" value="KHN11523.1"/>
    <property type="molecule type" value="Genomic_DNA"/>
</dbReference>